<protein>
    <submittedName>
        <fullName evidence="2">Uncharacterized protein</fullName>
    </submittedName>
</protein>
<dbReference type="EMBL" id="JBEZFP010000151">
    <property type="protein sequence ID" value="MEU8139045.1"/>
    <property type="molecule type" value="Genomic_DNA"/>
</dbReference>
<comment type="caution">
    <text evidence="2">The sequence shown here is derived from an EMBL/GenBank/DDBJ whole genome shotgun (WGS) entry which is preliminary data.</text>
</comment>
<reference evidence="2 3" key="1">
    <citation type="submission" date="2024-06" db="EMBL/GenBank/DDBJ databases">
        <title>The Natural Products Discovery Center: Release of the First 8490 Sequenced Strains for Exploring Actinobacteria Biosynthetic Diversity.</title>
        <authorList>
            <person name="Kalkreuter E."/>
            <person name="Kautsar S.A."/>
            <person name="Yang D."/>
            <person name="Bader C.D."/>
            <person name="Teijaro C.N."/>
            <person name="Fluegel L."/>
            <person name="Davis C.M."/>
            <person name="Simpson J.R."/>
            <person name="Lauterbach L."/>
            <person name="Steele A.D."/>
            <person name="Gui C."/>
            <person name="Meng S."/>
            <person name="Li G."/>
            <person name="Viehrig K."/>
            <person name="Ye F."/>
            <person name="Su P."/>
            <person name="Kiefer A.F."/>
            <person name="Nichols A."/>
            <person name="Cepeda A.J."/>
            <person name="Yan W."/>
            <person name="Fan B."/>
            <person name="Jiang Y."/>
            <person name="Adhikari A."/>
            <person name="Zheng C.-J."/>
            <person name="Schuster L."/>
            <person name="Cowan T.M."/>
            <person name="Smanski M.J."/>
            <person name="Chevrette M.G."/>
            <person name="De Carvalho L.P.S."/>
            <person name="Shen B."/>
        </authorList>
    </citation>
    <scope>NUCLEOTIDE SEQUENCE [LARGE SCALE GENOMIC DNA]</scope>
    <source>
        <strain evidence="2 3">NPDC048946</strain>
    </source>
</reference>
<feature type="region of interest" description="Disordered" evidence="1">
    <location>
        <begin position="1"/>
        <end position="36"/>
    </location>
</feature>
<sequence>MIIPMQRDVRYAESADGPGPRAVPPAATGRDSLTGTPETVLDPILGLIFGLIFGLIRDPIPDTIPDTAPEHSAVEEGPDEADPVPGEAA</sequence>
<dbReference type="RefSeq" id="WP_358362888.1">
    <property type="nucleotide sequence ID" value="NZ_JBEZFP010000151.1"/>
</dbReference>
<accession>A0ABV3DTG4</accession>
<feature type="region of interest" description="Disordered" evidence="1">
    <location>
        <begin position="60"/>
        <end position="89"/>
    </location>
</feature>
<name>A0ABV3DTG4_9ACTN</name>
<proteinExistence type="predicted"/>
<dbReference type="Proteomes" id="UP001551482">
    <property type="component" value="Unassembled WGS sequence"/>
</dbReference>
<keyword evidence="3" id="KW-1185">Reference proteome</keyword>
<evidence type="ECO:0000313" key="3">
    <source>
        <dbReference type="Proteomes" id="UP001551482"/>
    </source>
</evidence>
<evidence type="ECO:0000256" key="1">
    <source>
        <dbReference type="SAM" id="MobiDB-lite"/>
    </source>
</evidence>
<evidence type="ECO:0000313" key="2">
    <source>
        <dbReference type="EMBL" id="MEU8139045.1"/>
    </source>
</evidence>
<organism evidence="2 3">
    <name type="scientific">Streptodolium elevatio</name>
    <dbReference type="NCBI Taxonomy" id="3157996"/>
    <lineage>
        <taxon>Bacteria</taxon>
        <taxon>Bacillati</taxon>
        <taxon>Actinomycetota</taxon>
        <taxon>Actinomycetes</taxon>
        <taxon>Kitasatosporales</taxon>
        <taxon>Streptomycetaceae</taxon>
        <taxon>Streptodolium</taxon>
    </lineage>
</organism>
<gene>
    <name evidence="2" type="ORF">AB0C36_36790</name>
</gene>